<keyword evidence="4" id="KW-1185">Reference proteome</keyword>
<evidence type="ECO:0000313" key="4">
    <source>
        <dbReference type="Proteomes" id="UP000236738"/>
    </source>
</evidence>
<dbReference type="Gene3D" id="3.10.129.10">
    <property type="entry name" value="Hotdog Thioesterase"/>
    <property type="match status" value="1"/>
</dbReference>
<protein>
    <submittedName>
        <fullName evidence="3">Acyl-CoA thioester hydrolase</fullName>
    </submittedName>
</protein>
<dbReference type="InterPro" id="IPR050563">
    <property type="entry name" value="4-hydroxybenzoyl-CoA_TE"/>
</dbReference>
<dbReference type="PANTHER" id="PTHR31793:SF27">
    <property type="entry name" value="NOVEL THIOESTERASE SUPERFAMILY DOMAIN AND SAPOSIN A-TYPE DOMAIN CONTAINING PROTEIN (0610012H03RIK)"/>
    <property type="match status" value="1"/>
</dbReference>
<evidence type="ECO:0000313" key="3">
    <source>
        <dbReference type="EMBL" id="SEG24634.1"/>
    </source>
</evidence>
<organism evidence="3 4">
    <name type="scientific">Halpernia humi</name>
    <dbReference type="NCBI Taxonomy" id="493375"/>
    <lineage>
        <taxon>Bacteria</taxon>
        <taxon>Pseudomonadati</taxon>
        <taxon>Bacteroidota</taxon>
        <taxon>Flavobacteriia</taxon>
        <taxon>Flavobacteriales</taxon>
        <taxon>Weeksellaceae</taxon>
        <taxon>Chryseobacterium group</taxon>
        <taxon>Halpernia</taxon>
    </lineage>
</organism>
<comment type="similarity">
    <text evidence="1">Belongs to the 4-hydroxybenzoyl-CoA thioesterase family.</text>
</comment>
<evidence type="ECO:0000256" key="2">
    <source>
        <dbReference type="ARBA" id="ARBA00022801"/>
    </source>
</evidence>
<dbReference type="SUPFAM" id="SSF54637">
    <property type="entry name" value="Thioesterase/thiol ester dehydrase-isomerase"/>
    <property type="match status" value="1"/>
</dbReference>
<name>A0A1H5YKV6_9FLAO</name>
<dbReference type="PANTHER" id="PTHR31793">
    <property type="entry name" value="4-HYDROXYBENZOYL-COA THIOESTERASE FAMILY MEMBER"/>
    <property type="match status" value="1"/>
</dbReference>
<accession>A0A1H5YKV6</accession>
<gene>
    <name evidence="3" type="ORF">SAMN05421847_1769</name>
</gene>
<dbReference type="GO" id="GO:0047617">
    <property type="term" value="F:fatty acyl-CoA hydrolase activity"/>
    <property type="evidence" value="ECO:0007669"/>
    <property type="project" value="TreeGrafter"/>
</dbReference>
<dbReference type="Pfam" id="PF13279">
    <property type="entry name" value="4HBT_2"/>
    <property type="match status" value="1"/>
</dbReference>
<sequence>MRWFFYSMNRTFVSMEKEISTSVKIRFSDCDPIGHLNNVKYLEYMFNAREDHVEDFYGFTYEAWMKKTGCTWITIQNEIAYLKEVRYNQKVVISSKTVFISDRTSTIEILMKSEDEQTIHAVLWVQVIYFNMKTRQSEIQPEDVKALFLKFKVDIEDADFGSRVKYFRKMNKQK</sequence>
<dbReference type="InterPro" id="IPR029069">
    <property type="entry name" value="HotDog_dom_sf"/>
</dbReference>
<keyword evidence="2 3" id="KW-0378">Hydrolase</keyword>
<reference evidence="4" key="1">
    <citation type="submission" date="2016-10" db="EMBL/GenBank/DDBJ databases">
        <authorList>
            <person name="Varghese N."/>
            <person name="Submissions S."/>
        </authorList>
    </citation>
    <scope>NUCLEOTIDE SEQUENCE [LARGE SCALE GENOMIC DNA]</scope>
    <source>
        <strain evidence="4">DSM 21580</strain>
    </source>
</reference>
<dbReference type="CDD" id="cd00586">
    <property type="entry name" value="4HBT"/>
    <property type="match status" value="1"/>
</dbReference>
<dbReference type="EMBL" id="FNUS01000004">
    <property type="protein sequence ID" value="SEG24634.1"/>
    <property type="molecule type" value="Genomic_DNA"/>
</dbReference>
<proteinExistence type="inferred from homology"/>
<dbReference type="Proteomes" id="UP000236738">
    <property type="component" value="Unassembled WGS sequence"/>
</dbReference>
<evidence type="ECO:0000256" key="1">
    <source>
        <dbReference type="ARBA" id="ARBA00005953"/>
    </source>
</evidence>
<dbReference type="AlphaFoldDB" id="A0A1H5YKV6"/>